<organism evidence="2 3">
    <name type="scientific">Tremella mesenterica</name>
    <name type="common">Jelly fungus</name>
    <dbReference type="NCBI Taxonomy" id="5217"/>
    <lineage>
        <taxon>Eukaryota</taxon>
        <taxon>Fungi</taxon>
        <taxon>Dikarya</taxon>
        <taxon>Basidiomycota</taxon>
        <taxon>Agaricomycotina</taxon>
        <taxon>Tremellomycetes</taxon>
        <taxon>Tremellales</taxon>
        <taxon>Tremellaceae</taxon>
        <taxon>Tremella</taxon>
    </lineage>
</organism>
<protein>
    <submittedName>
        <fullName evidence="2">Uncharacterized protein</fullName>
    </submittedName>
</protein>
<dbReference type="EMBL" id="SDIL01000104">
    <property type="protein sequence ID" value="RXK36215.1"/>
    <property type="molecule type" value="Genomic_DNA"/>
</dbReference>
<evidence type="ECO:0000313" key="3">
    <source>
        <dbReference type="Proteomes" id="UP000289152"/>
    </source>
</evidence>
<proteinExistence type="predicted"/>
<feature type="region of interest" description="Disordered" evidence="1">
    <location>
        <begin position="1"/>
        <end position="72"/>
    </location>
</feature>
<evidence type="ECO:0000256" key="1">
    <source>
        <dbReference type="SAM" id="MobiDB-lite"/>
    </source>
</evidence>
<evidence type="ECO:0000313" key="2">
    <source>
        <dbReference type="EMBL" id="RXK36215.1"/>
    </source>
</evidence>
<name>A0A4Q1BF42_TREME</name>
<feature type="compositionally biased region" description="Low complexity" evidence="1">
    <location>
        <begin position="28"/>
        <end position="58"/>
    </location>
</feature>
<accession>A0A4Q1BF42</accession>
<sequence length="317" mass="34250">MSTPKALSTTPGRPRGPREPANSTADGPPTALSATTISPAASASSQTDDTATPGTPTGLQSDHTATNRRHSSRRSMLILDDLALHLLNLSAARDPNDTSLSSLLDLAEQFYINRNQWSVPGAKRREATAQGLTKIVHTCTSVCDRKNTKEVRELLWDDPPYASAEQVNCADSIYSIGVGGKGLKIDFTVMKHTVPILKGILETYATGRSTGMTLDAHANWPGHYSASRTAFQDGFEVHQQVYKLGSSQLLAVHTAREVIDPRGTTSMEDTITMDVSLLRLVLCKGTEKYALATTKDTGALTLLHDIHTLPWLSDVVE</sequence>
<keyword evidence="3" id="KW-1185">Reference proteome</keyword>
<reference evidence="2 3" key="1">
    <citation type="submission" date="2016-06" db="EMBL/GenBank/DDBJ databases">
        <title>Evolution of pathogenesis and genome organization in the Tremellales.</title>
        <authorList>
            <person name="Cuomo C."/>
            <person name="Litvintseva A."/>
            <person name="Heitman J."/>
            <person name="Chen Y."/>
            <person name="Sun S."/>
            <person name="Springer D."/>
            <person name="Dromer F."/>
            <person name="Young S."/>
            <person name="Zeng Q."/>
            <person name="Chapman S."/>
            <person name="Gujja S."/>
            <person name="Saif S."/>
            <person name="Birren B."/>
        </authorList>
    </citation>
    <scope>NUCLEOTIDE SEQUENCE [LARGE SCALE GENOMIC DNA]</scope>
    <source>
        <strain evidence="2 3">ATCC 28783</strain>
    </source>
</reference>
<comment type="caution">
    <text evidence="2">The sequence shown here is derived from an EMBL/GenBank/DDBJ whole genome shotgun (WGS) entry which is preliminary data.</text>
</comment>
<dbReference type="Proteomes" id="UP000289152">
    <property type="component" value="Unassembled WGS sequence"/>
</dbReference>
<gene>
    <name evidence="2" type="ORF">M231_06485</name>
</gene>
<dbReference type="InParanoid" id="A0A4Q1BF42"/>
<dbReference type="AlphaFoldDB" id="A0A4Q1BF42"/>